<name>A0ABR1TSV6_9PEZI</name>
<reference evidence="1 2" key="1">
    <citation type="submission" date="2023-01" db="EMBL/GenBank/DDBJ databases">
        <title>Analysis of 21 Apiospora genomes using comparative genomics revels a genus with tremendous synthesis potential of carbohydrate active enzymes and secondary metabolites.</title>
        <authorList>
            <person name="Sorensen T."/>
        </authorList>
    </citation>
    <scope>NUCLEOTIDE SEQUENCE [LARGE SCALE GENOMIC DNA]</scope>
    <source>
        <strain evidence="1 2">CBS 135458</strain>
    </source>
</reference>
<evidence type="ECO:0000313" key="1">
    <source>
        <dbReference type="EMBL" id="KAK8049735.1"/>
    </source>
</evidence>
<accession>A0ABR1TSV6</accession>
<dbReference type="Proteomes" id="UP001480595">
    <property type="component" value="Unassembled WGS sequence"/>
</dbReference>
<sequence>MVTIVHLDVSFAPSSGLARSRRRDKARVAGQTLRRGLCSRKETHMGDPAESPYIVPIPSLIDGSEEIQMYDETMPPTFNSSIRITSGGGHFSRDALHGCAMAPERALSLQSHLSLESGSDRFGYHFGADVGVAYQKALGKPGLGSPDGAGFCGQTELTAECT</sequence>
<dbReference type="GeneID" id="92095937"/>
<proteinExistence type="predicted"/>
<comment type="caution">
    <text evidence="1">The sequence shown here is derived from an EMBL/GenBank/DDBJ whole genome shotgun (WGS) entry which is preliminary data.</text>
</comment>
<protein>
    <submittedName>
        <fullName evidence="1">Uncharacterized protein</fullName>
    </submittedName>
</protein>
<keyword evidence="2" id="KW-1185">Reference proteome</keyword>
<gene>
    <name evidence="1" type="ORF">PG994_011465</name>
</gene>
<evidence type="ECO:0000313" key="2">
    <source>
        <dbReference type="Proteomes" id="UP001480595"/>
    </source>
</evidence>
<dbReference type="RefSeq" id="XP_066711984.1">
    <property type="nucleotide sequence ID" value="XM_066862874.1"/>
</dbReference>
<organism evidence="1 2">
    <name type="scientific">Apiospora phragmitis</name>
    <dbReference type="NCBI Taxonomy" id="2905665"/>
    <lineage>
        <taxon>Eukaryota</taxon>
        <taxon>Fungi</taxon>
        <taxon>Dikarya</taxon>
        <taxon>Ascomycota</taxon>
        <taxon>Pezizomycotina</taxon>
        <taxon>Sordariomycetes</taxon>
        <taxon>Xylariomycetidae</taxon>
        <taxon>Amphisphaeriales</taxon>
        <taxon>Apiosporaceae</taxon>
        <taxon>Apiospora</taxon>
    </lineage>
</organism>
<dbReference type="EMBL" id="JAQQWL010000011">
    <property type="protein sequence ID" value="KAK8049735.1"/>
    <property type="molecule type" value="Genomic_DNA"/>
</dbReference>